<comment type="pathway">
    <text evidence="4">Cofactor biosynthesis; thiamine diphosphate biosynthesis; 4-amino-2-methyl-5-diphosphomethylpyrimidine from 5-amino-1-(5-phospho-D-ribosyl)imidazole: step 3/3.</text>
</comment>
<accession>A0A852YEL1</accession>
<keyword evidence="13" id="KW-1185">Reference proteome</keyword>
<dbReference type="NCBIfam" id="TIGR00097">
    <property type="entry name" value="HMP-P_kinase"/>
    <property type="match status" value="1"/>
</dbReference>
<dbReference type="PANTHER" id="PTHR20858">
    <property type="entry name" value="PHOSPHOMETHYLPYRIMIDINE KINASE"/>
    <property type="match status" value="1"/>
</dbReference>
<evidence type="ECO:0000256" key="6">
    <source>
        <dbReference type="ARBA" id="ARBA00022741"/>
    </source>
</evidence>
<sequence length="518" mass="53991">MTAAPVHAAPAPSAPRVLSIAGTDPTGGAGIQADLKTIGALGGYGMAVVTALVAQNTRGVRGVHVPDVGFLVEQLDAVSDDVAIDAVKLGMLHSTPLIDAVSEWLGPVRPPVVVLDPVMVATSGDRLLDAAAERAVRELCRQVDLITPNLAELAVLVSTDSARVARARTWAEAVTQARHLATTTGTTVLLKGGHLDGEDCPDAIVTASAVGEVPGRRVATTNTHGTGCSLSSAMATLAAEQLRLAPGTEVDWVAALRAAKDWLTGALEHGAALQVGEGNGPLDHFHATRAALRAVADADADIDADPLDWAAQQWTATAALRAEVDALDFLVGLRDGTLDERAFRWYLAQDALYLGRYARVLARASALAPTADEQVFWARSAASALEEEASLHRARLGDDPDAHPEPSATTLAYVNHLAASADSYGELVAALLPCFWLYSDVGIRLAEANREGHPFGDWLGAYGDPTFAAATAEAIAIADRAAAATGAAERGRMRTAFARSMQHERDFFAVPTTAVGGA</sequence>
<dbReference type="SUPFAM" id="SSF48613">
    <property type="entry name" value="Heme oxygenase-like"/>
    <property type="match status" value="1"/>
</dbReference>
<gene>
    <name evidence="12" type="ORF">BJ979_000174</name>
</gene>
<feature type="domain" description="Pyridoxamine kinase/Phosphomethylpyrimidine kinase" evidence="11">
    <location>
        <begin position="24"/>
        <end position="282"/>
    </location>
</feature>
<dbReference type="InterPro" id="IPR016084">
    <property type="entry name" value="Haem_Oase-like_multi-hlx"/>
</dbReference>
<reference evidence="12 13" key="1">
    <citation type="submission" date="2020-07" db="EMBL/GenBank/DDBJ databases">
        <title>Sequencing the genomes of 1000 actinobacteria strains.</title>
        <authorList>
            <person name="Klenk H.-P."/>
        </authorList>
    </citation>
    <scope>NUCLEOTIDE SEQUENCE [LARGE SCALE GENOMIC DNA]</scope>
    <source>
        <strain evidence="12 13">DSM 23141</strain>
    </source>
</reference>
<organism evidence="12 13">
    <name type="scientific">Schumannella luteola</name>
    <dbReference type="NCBI Taxonomy" id="472059"/>
    <lineage>
        <taxon>Bacteria</taxon>
        <taxon>Bacillati</taxon>
        <taxon>Actinomycetota</taxon>
        <taxon>Actinomycetes</taxon>
        <taxon>Micrococcales</taxon>
        <taxon>Microbacteriaceae</taxon>
        <taxon>Schumannella</taxon>
    </lineage>
</organism>
<dbReference type="GO" id="GO:0009229">
    <property type="term" value="P:thiamine diphosphate biosynthetic process"/>
    <property type="evidence" value="ECO:0007669"/>
    <property type="project" value="UniProtKB-UniPathway"/>
</dbReference>
<keyword evidence="5" id="KW-0808">Transferase</keyword>
<dbReference type="InterPro" id="IPR029056">
    <property type="entry name" value="Ribokinase-like"/>
</dbReference>
<dbReference type="GO" id="GO:0008902">
    <property type="term" value="F:hydroxymethylpyrimidine kinase activity"/>
    <property type="evidence" value="ECO:0007669"/>
    <property type="project" value="UniProtKB-EC"/>
</dbReference>
<dbReference type="InterPro" id="IPR004305">
    <property type="entry name" value="Thiaminase-2/PQQC"/>
</dbReference>
<dbReference type="Proteomes" id="UP000553888">
    <property type="component" value="Unassembled WGS sequence"/>
</dbReference>
<dbReference type="NCBIfam" id="NF011301">
    <property type="entry name" value="PRK14713.1"/>
    <property type="match status" value="1"/>
</dbReference>
<keyword evidence="8" id="KW-0067">ATP-binding</keyword>
<keyword evidence="6" id="KW-0547">Nucleotide-binding</keyword>
<dbReference type="Gene3D" id="1.20.910.10">
    <property type="entry name" value="Heme oxygenase-like"/>
    <property type="match status" value="1"/>
</dbReference>
<feature type="domain" description="Thiaminase-2/PQQC" evidence="10">
    <location>
        <begin position="329"/>
        <end position="508"/>
    </location>
</feature>
<evidence type="ECO:0000256" key="8">
    <source>
        <dbReference type="ARBA" id="ARBA00022840"/>
    </source>
</evidence>
<evidence type="ECO:0000259" key="11">
    <source>
        <dbReference type="Pfam" id="PF08543"/>
    </source>
</evidence>
<evidence type="ECO:0000256" key="1">
    <source>
        <dbReference type="ARBA" id="ARBA00000151"/>
    </source>
</evidence>
<dbReference type="InterPro" id="IPR013749">
    <property type="entry name" value="PM/HMP-P_kinase-1"/>
</dbReference>
<dbReference type="RefSeq" id="WP_179564295.1">
    <property type="nucleotide sequence ID" value="NZ_JACBZY010000001.1"/>
</dbReference>
<evidence type="ECO:0000256" key="5">
    <source>
        <dbReference type="ARBA" id="ARBA00022679"/>
    </source>
</evidence>
<dbReference type="GO" id="GO:0005524">
    <property type="term" value="F:ATP binding"/>
    <property type="evidence" value="ECO:0007669"/>
    <property type="project" value="UniProtKB-KW"/>
</dbReference>
<dbReference type="Pfam" id="PF08543">
    <property type="entry name" value="Phos_pyr_kin"/>
    <property type="match status" value="1"/>
</dbReference>
<dbReference type="Pfam" id="PF03070">
    <property type="entry name" value="TENA_THI-4"/>
    <property type="match status" value="1"/>
</dbReference>
<comment type="catalytic activity">
    <reaction evidence="1">
        <text>4-amino-5-hydroxymethyl-2-methylpyrimidine + ATP = 4-amino-2-methyl-5-(phosphooxymethyl)pyrimidine + ADP + H(+)</text>
        <dbReference type="Rhea" id="RHEA:23096"/>
        <dbReference type="ChEBI" id="CHEBI:15378"/>
        <dbReference type="ChEBI" id="CHEBI:16892"/>
        <dbReference type="ChEBI" id="CHEBI:30616"/>
        <dbReference type="ChEBI" id="CHEBI:58354"/>
        <dbReference type="ChEBI" id="CHEBI:456216"/>
        <dbReference type="EC" id="2.7.1.49"/>
    </reaction>
</comment>
<keyword evidence="7 12" id="KW-0418">Kinase</keyword>
<evidence type="ECO:0000256" key="9">
    <source>
        <dbReference type="ARBA" id="ARBA00022977"/>
    </source>
</evidence>
<dbReference type="PANTHER" id="PTHR20858:SF17">
    <property type="entry name" value="HYDROXYMETHYLPYRIMIDINE_PHOSPHOMETHYLPYRIMIDINE KINASE THI20-RELATED"/>
    <property type="match status" value="1"/>
</dbReference>
<dbReference type="GO" id="GO:0009228">
    <property type="term" value="P:thiamine biosynthetic process"/>
    <property type="evidence" value="ECO:0007669"/>
    <property type="project" value="UniProtKB-KW"/>
</dbReference>
<dbReference type="FunFam" id="3.40.1190.20:FF:000003">
    <property type="entry name" value="Phosphomethylpyrimidine kinase ThiD"/>
    <property type="match status" value="1"/>
</dbReference>
<dbReference type="GO" id="GO:0005829">
    <property type="term" value="C:cytosol"/>
    <property type="evidence" value="ECO:0007669"/>
    <property type="project" value="TreeGrafter"/>
</dbReference>
<dbReference type="SUPFAM" id="SSF53613">
    <property type="entry name" value="Ribokinase-like"/>
    <property type="match status" value="1"/>
</dbReference>
<name>A0A852YEL1_9MICO</name>
<evidence type="ECO:0000313" key="12">
    <source>
        <dbReference type="EMBL" id="NYG97548.1"/>
    </source>
</evidence>
<comment type="function">
    <text evidence="3">Catalyzes the phosphorylation of hydroxymethylpyrimidine phosphate (HMP-P) to HMP-PP, and of HMP to HMP-P.</text>
</comment>
<dbReference type="Gene3D" id="3.40.1190.20">
    <property type="match status" value="1"/>
</dbReference>
<evidence type="ECO:0000256" key="3">
    <source>
        <dbReference type="ARBA" id="ARBA00003848"/>
    </source>
</evidence>
<evidence type="ECO:0000256" key="7">
    <source>
        <dbReference type="ARBA" id="ARBA00022777"/>
    </source>
</evidence>
<evidence type="ECO:0000256" key="4">
    <source>
        <dbReference type="ARBA" id="ARBA00004769"/>
    </source>
</evidence>
<dbReference type="EMBL" id="JACBZY010000001">
    <property type="protein sequence ID" value="NYG97548.1"/>
    <property type="molecule type" value="Genomic_DNA"/>
</dbReference>
<evidence type="ECO:0000313" key="13">
    <source>
        <dbReference type="Proteomes" id="UP000553888"/>
    </source>
</evidence>
<keyword evidence="9" id="KW-0784">Thiamine biosynthesis</keyword>
<dbReference type="CDD" id="cd19365">
    <property type="entry name" value="TenA_C-like"/>
    <property type="match status" value="1"/>
</dbReference>
<dbReference type="InterPro" id="IPR004399">
    <property type="entry name" value="HMP/HMP-P_kinase_dom"/>
</dbReference>
<dbReference type="UniPathway" id="UPA00060">
    <property type="reaction ID" value="UER00138"/>
</dbReference>
<dbReference type="GO" id="GO:0008972">
    <property type="term" value="F:phosphomethylpyrimidine kinase activity"/>
    <property type="evidence" value="ECO:0007669"/>
    <property type="project" value="UniProtKB-EC"/>
</dbReference>
<evidence type="ECO:0000256" key="2">
    <source>
        <dbReference type="ARBA" id="ARBA00000565"/>
    </source>
</evidence>
<comment type="caution">
    <text evidence="12">The sequence shown here is derived from an EMBL/GenBank/DDBJ whole genome shotgun (WGS) entry which is preliminary data.</text>
</comment>
<dbReference type="CDD" id="cd01169">
    <property type="entry name" value="HMPP_kinase"/>
    <property type="match status" value="1"/>
</dbReference>
<evidence type="ECO:0000259" key="10">
    <source>
        <dbReference type="Pfam" id="PF03070"/>
    </source>
</evidence>
<proteinExistence type="predicted"/>
<protein>
    <submittedName>
        <fullName evidence="12">Hydroxymethylpyrimidine kinase/phosphomethylpyrimidine kinase</fullName>
    </submittedName>
</protein>
<comment type="catalytic activity">
    <reaction evidence="2">
        <text>4-amino-2-methyl-5-(phosphooxymethyl)pyrimidine + ATP = 4-amino-2-methyl-5-(diphosphooxymethyl)pyrimidine + ADP</text>
        <dbReference type="Rhea" id="RHEA:19893"/>
        <dbReference type="ChEBI" id="CHEBI:30616"/>
        <dbReference type="ChEBI" id="CHEBI:57841"/>
        <dbReference type="ChEBI" id="CHEBI:58354"/>
        <dbReference type="ChEBI" id="CHEBI:456216"/>
        <dbReference type="EC" id="2.7.4.7"/>
    </reaction>
</comment>
<dbReference type="AlphaFoldDB" id="A0A852YEL1"/>